<feature type="chain" id="PRO_5008915703" description="Pv-fam-d protein" evidence="2">
    <location>
        <begin position="20"/>
        <end position="271"/>
    </location>
</feature>
<name>A0A1D3JDI1_PLAOA</name>
<dbReference type="EMBL" id="FLRI01000219">
    <property type="protein sequence ID" value="SBT83819.1"/>
    <property type="molecule type" value="Genomic_DNA"/>
</dbReference>
<keyword evidence="2" id="KW-0732">Signal</keyword>
<evidence type="ECO:0000256" key="1">
    <source>
        <dbReference type="SAM" id="Phobius"/>
    </source>
</evidence>
<keyword evidence="1" id="KW-0812">Transmembrane</keyword>
<evidence type="ECO:0008006" key="5">
    <source>
        <dbReference type="Google" id="ProtNLM"/>
    </source>
</evidence>
<proteinExistence type="predicted"/>
<keyword evidence="4" id="KW-1185">Reference proteome</keyword>
<accession>A0A1D3JDI1</accession>
<feature type="signal peptide" evidence="2">
    <location>
        <begin position="1"/>
        <end position="19"/>
    </location>
</feature>
<keyword evidence="1" id="KW-1133">Transmembrane helix</keyword>
<dbReference type="VEuPathDB" id="PlasmoDB:PocGH01_00151400"/>
<gene>
    <name evidence="3" type="primary">PocGH01_00151400</name>
    <name evidence="3" type="ORF">POCGH01_00151400</name>
</gene>
<dbReference type="AlphaFoldDB" id="A0A1D3JDI1"/>
<dbReference type="OrthoDB" id="385249at2759"/>
<protein>
    <recommendedName>
        <fullName evidence="5">Pv-fam-d protein</fullName>
    </recommendedName>
</protein>
<dbReference type="VEuPathDB" id="PlasmoDB:POWCR01_000114000"/>
<organism evidence="3 4">
    <name type="scientific">Plasmodium ovale</name>
    <name type="common">malaria parasite P. ovale</name>
    <dbReference type="NCBI Taxonomy" id="36330"/>
    <lineage>
        <taxon>Eukaryota</taxon>
        <taxon>Sar</taxon>
        <taxon>Alveolata</taxon>
        <taxon>Apicomplexa</taxon>
        <taxon>Aconoidasida</taxon>
        <taxon>Haemosporida</taxon>
        <taxon>Plasmodiidae</taxon>
        <taxon>Plasmodium</taxon>
        <taxon>Plasmodium (Plasmodium)</taxon>
    </lineage>
</organism>
<feature type="transmembrane region" description="Helical" evidence="1">
    <location>
        <begin position="193"/>
        <end position="216"/>
    </location>
</feature>
<feature type="transmembrane region" description="Helical" evidence="1">
    <location>
        <begin position="222"/>
        <end position="242"/>
    </location>
</feature>
<evidence type="ECO:0000256" key="2">
    <source>
        <dbReference type="SAM" id="SignalP"/>
    </source>
</evidence>
<keyword evidence="1" id="KW-0472">Membrane</keyword>
<evidence type="ECO:0000313" key="4">
    <source>
        <dbReference type="Proteomes" id="UP000242942"/>
    </source>
</evidence>
<dbReference type="Proteomes" id="UP000242942">
    <property type="component" value="Unassembled WGS sequence"/>
</dbReference>
<sequence length="271" mass="31626">MKKFCIFINILSVALLTDSWNSMNNCAITSPLSWNNGSRKAKASELRVARLLSEQTQETANNSQTSTKVAKEENCKDEGYDKDRYDALTEDYYNMMEEDINKNDSSLSFREIIHNIDPLTHIENHIGNFSRKGRCSVKHNCKNFKKCASRMFKNIKNLDKKVEREMYHIIRSKNGRSHLANKRKNMINKLKKFLYKYRVFSPVVISSLLAIAFAYITTYPSLTATFAVTAVVTFLYLLRKYFKCKKISKRIPRERVHNLDKENEDKNNTYV</sequence>
<reference evidence="3 4" key="1">
    <citation type="submission" date="2016-06" db="EMBL/GenBank/DDBJ databases">
        <authorList>
            <consortium name="Pathogen Informatics"/>
        </authorList>
    </citation>
    <scope>NUCLEOTIDE SEQUENCE [LARGE SCALE GENOMIC DNA]</scope>
    <source>
        <strain evidence="3">PocGH01</strain>
    </source>
</reference>
<evidence type="ECO:0000313" key="3">
    <source>
        <dbReference type="EMBL" id="SBT83819.1"/>
    </source>
</evidence>